<dbReference type="EMBL" id="CM055098">
    <property type="protein sequence ID" value="KAJ7548424.1"/>
    <property type="molecule type" value="Genomic_DNA"/>
</dbReference>
<evidence type="ECO:0000313" key="2">
    <source>
        <dbReference type="Proteomes" id="UP001162992"/>
    </source>
</evidence>
<comment type="caution">
    <text evidence="1">The sequence shown here is derived from an EMBL/GenBank/DDBJ whole genome shotgun (WGS) entry which is preliminary data.</text>
</comment>
<organism evidence="1 2">
    <name type="scientific">Diphasiastrum complanatum</name>
    <name type="common">Issler's clubmoss</name>
    <name type="synonym">Lycopodium complanatum</name>
    <dbReference type="NCBI Taxonomy" id="34168"/>
    <lineage>
        <taxon>Eukaryota</taxon>
        <taxon>Viridiplantae</taxon>
        <taxon>Streptophyta</taxon>
        <taxon>Embryophyta</taxon>
        <taxon>Tracheophyta</taxon>
        <taxon>Lycopodiopsida</taxon>
        <taxon>Lycopodiales</taxon>
        <taxon>Lycopodiaceae</taxon>
        <taxon>Lycopodioideae</taxon>
        <taxon>Diphasiastrum</taxon>
    </lineage>
</organism>
<keyword evidence="2" id="KW-1185">Reference proteome</keyword>
<sequence length="247" mass="27261">MEEEEEKKKKRRKPYDRHLFLRLMLILFLGFALSTCKACPNAGDGVLSIHLSTADPIPGSVRETWMREAIAAVVSLHGPCPFQPFGAVFVDHTLSQEGVKICAGANHEISDPTLHGEVAAIRNCVAKHGQPRIGSFFKNLSLYSTAEPCPMCMSALRWAGVREVIFATTTPRLSEFGWGMIEIRAEEVNAKSVNVRDPVPYLLGEILTNETDQFFTWQFDKSGKCPAGCARDAKTSNLCVKKAVSSM</sequence>
<dbReference type="Proteomes" id="UP001162992">
    <property type="component" value="Chromosome 7"/>
</dbReference>
<accession>A0ACC2D2N3</accession>
<reference evidence="2" key="1">
    <citation type="journal article" date="2024" name="Proc. Natl. Acad. Sci. U.S.A.">
        <title>Extraordinary preservation of gene collinearity over three hundred million years revealed in homosporous lycophytes.</title>
        <authorList>
            <person name="Li C."/>
            <person name="Wickell D."/>
            <person name="Kuo L.Y."/>
            <person name="Chen X."/>
            <person name="Nie B."/>
            <person name="Liao X."/>
            <person name="Peng D."/>
            <person name="Ji J."/>
            <person name="Jenkins J."/>
            <person name="Williams M."/>
            <person name="Shu S."/>
            <person name="Plott C."/>
            <person name="Barry K."/>
            <person name="Rajasekar S."/>
            <person name="Grimwood J."/>
            <person name="Han X."/>
            <person name="Sun S."/>
            <person name="Hou Z."/>
            <person name="He W."/>
            <person name="Dai G."/>
            <person name="Sun C."/>
            <person name="Schmutz J."/>
            <person name="Leebens-Mack J.H."/>
            <person name="Li F.W."/>
            <person name="Wang L."/>
        </authorList>
    </citation>
    <scope>NUCLEOTIDE SEQUENCE [LARGE SCALE GENOMIC DNA]</scope>
    <source>
        <strain evidence="2">cv. PW_Plant_1</strain>
    </source>
</reference>
<proteinExistence type="predicted"/>
<gene>
    <name evidence="1" type="ORF">O6H91_07G011500</name>
</gene>
<evidence type="ECO:0000313" key="1">
    <source>
        <dbReference type="EMBL" id="KAJ7548424.1"/>
    </source>
</evidence>
<name>A0ACC2D2N3_DIPCM</name>
<protein>
    <submittedName>
        <fullName evidence="1">Uncharacterized protein</fullName>
    </submittedName>
</protein>